<sequence length="167" mass="18777">MAPSTEHGEIACVKLALPDRPGSRSRVGQRFTGRLWRLVSVCPARRSLQTDVSHRNGREAGLYHHQRDESGGGSGARWPVGLDGKETCAERNTRHSRVHGNLIRRPVRLFPMRACEMYEAGPRASWKGRPLAHLSGWARDDAVTAGGRHELSHCWQEIRQTRANIWS</sequence>
<organism evidence="2 3">
    <name type="scientific">Protopolystoma xenopodis</name>
    <dbReference type="NCBI Taxonomy" id="117903"/>
    <lineage>
        <taxon>Eukaryota</taxon>
        <taxon>Metazoa</taxon>
        <taxon>Spiralia</taxon>
        <taxon>Lophotrochozoa</taxon>
        <taxon>Platyhelminthes</taxon>
        <taxon>Monogenea</taxon>
        <taxon>Polyopisthocotylea</taxon>
        <taxon>Polystomatidea</taxon>
        <taxon>Polystomatidae</taxon>
        <taxon>Protopolystoma</taxon>
    </lineage>
</organism>
<dbReference type="Proteomes" id="UP000784294">
    <property type="component" value="Unassembled WGS sequence"/>
</dbReference>
<gene>
    <name evidence="2" type="ORF">PXEA_LOCUS33567</name>
</gene>
<name>A0A448XME4_9PLAT</name>
<evidence type="ECO:0000313" key="2">
    <source>
        <dbReference type="EMBL" id="VEL40127.1"/>
    </source>
</evidence>
<keyword evidence="3" id="KW-1185">Reference proteome</keyword>
<dbReference type="EMBL" id="CAAALY010263784">
    <property type="protein sequence ID" value="VEL40127.1"/>
    <property type="molecule type" value="Genomic_DNA"/>
</dbReference>
<accession>A0A448XME4</accession>
<feature type="region of interest" description="Disordered" evidence="1">
    <location>
        <begin position="57"/>
        <end position="79"/>
    </location>
</feature>
<evidence type="ECO:0000256" key="1">
    <source>
        <dbReference type="SAM" id="MobiDB-lite"/>
    </source>
</evidence>
<feature type="compositionally biased region" description="Basic and acidic residues" evidence="1">
    <location>
        <begin position="57"/>
        <end position="70"/>
    </location>
</feature>
<protein>
    <submittedName>
        <fullName evidence="2">Uncharacterized protein</fullName>
    </submittedName>
</protein>
<evidence type="ECO:0000313" key="3">
    <source>
        <dbReference type="Proteomes" id="UP000784294"/>
    </source>
</evidence>
<dbReference type="AlphaFoldDB" id="A0A448XME4"/>
<comment type="caution">
    <text evidence="2">The sequence shown here is derived from an EMBL/GenBank/DDBJ whole genome shotgun (WGS) entry which is preliminary data.</text>
</comment>
<reference evidence="2" key="1">
    <citation type="submission" date="2018-11" db="EMBL/GenBank/DDBJ databases">
        <authorList>
            <consortium name="Pathogen Informatics"/>
        </authorList>
    </citation>
    <scope>NUCLEOTIDE SEQUENCE</scope>
</reference>
<proteinExistence type="predicted"/>